<keyword evidence="5 7" id="KW-1133">Transmembrane helix</keyword>
<dbReference type="Gene3D" id="1.10.3720.10">
    <property type="entry name" value="MetI-like"/>
    <property type="match status" value="1"/>
</dbReference>
<evidence type="ECO:0000256" key="7">
    <source>
        <dbReference type="RuleBase" id="RU363032"/>
    </source>
</evidence>
<evidence type="ECO:0000313" key="10">
    <source>
        <dbReference type="Proteomes" id="UP000480185"/>
    </source>
</evidence>
<dbReference type="GO" id="GO:0005886">
    <property type="term" value="C:plasma membrane"/>
    <property type="evidence" value="ECO:0007669"/>
    <property type="project" value="UniProtKB-SubCell"/>
</dbReference>
<evidence type="ECO:0000313" key="9">
    <source>
        <dbReference type="EMBL" id="MRG87860.1"/>
    </source>
</evidence>
<dbReference type="EMBL" id="WJNH01000013">
    <property type="protein sequence ID" value="MRG87860.1"/>
    <property type="molecule type" value="Genomic_DNA"/>
</dbReference>
<feature type="transmembrane region" description="Helical" evidence="7">
    <location>
        <begin position="264"/>
        <end position="283"/>
    </location>
</feature>
<dbReference type="PROSITE" id="PS50928">
    <property type="entry name" value="ABC_TM1"/>
    <property type="match status" value="1"/>
</dbReference>
<dbReference type="InterPro" id="IPR051393">
    <property type="entry name" value="ABC_transporter_permease"/>
</dbReference>
<sequence length="291" mass="32818">MTPKLKKTLIYLSFVLPALIFFTLVIIIPFSQAIIYSFQEWNGISASTKWVGLDNYIALFSDKDFISSLWITAKFVILTVIGVNVTGFLLALVLNKALKSRNILRTLFFMPNVIGSLIIGFIWQFIFTQVFNQIYGSTGWSFFEINWLTLPDSAFYALVLVFSWQFVGYVMVIYLAALQGVPKELVESSYIDGASGWDRLRYIVLPLIMPAITISTFLAAAEAFKMYDLNLSLTNGGPFNSTEMLALQIYQEAFVNNQYGFGSAQAVVFFMMVALITLGQVALMKRKEVDM</sequence>
<dbReference type="SUPFAM" id="SSF161098">
    <property type="entry name" value="MetI-like"/>
    <property type="match status" value="1"/>
</dbReference>
<proteinExistence type="inferred from homology"/>
<dbReference type="PANTHER" id="PTHR30193:SF41">
    <property type="entry name" value="DIACETYLCHITOBIOSE UPTAKE SYSTEM PERMEASE PROTEIN NGCF"/>
    <property type="match status" value="1"/>
</dbReference>
<name>A0A6G1XAF5_9BACI</name>
<dbReference type="Pfam" id="PF00528">
    <property type="entry name" value="BPD_transp_1"/>
    <property type="match status" value="1"/>
</dbReference>
<feature type="transmembrane region" description="Helical" evidence="7">
    <location>
        <begin position="69"/>
        <end position="94"/>
    </location>
</feature>
<organism evidence="9 10">
    <name type="scientific">Salinibacillus xinjiangensis</name>
    <dbReference type="NCBI Taxonomy" id="1229268"/>
    <lineage>
        <taxon>Bacteria</taxon>
        <taxon>Bacillati</taxon>
        <taxon>Bacillota</taxon>
        <taxon>Bacilli</taxon>
        <taxon>Bacillales</taxon>
        <taxon>Bacillaceae</taxon>
        <taxon>Salinibacillus</taxon>
    </lineage>
</organism>
<feature type="transmembrane region" description="Helical" evidence="7">
    <location>
        <begin position="106"/>
        <end position="126"/>
    </location>
</feature>
<keyword evidence="3" id="KW-1003">Cell membrane</keyword>
<keyword evidence="6 7" id="KW-0472">Membrane</keyword>
<dbReference type="GO" id="GO:0055085">
    <property type="term" value="P:transmembrane transport"/>
    <property type="evidence" value="ECO:0007669"/>
    <property type="project" value="InterPro"/>
</dbReference>
<dbReference type="InterPro" id="IPR035906">
    <property type="entry name" value="MetI-like_sf"/>
</dbReference>
<evidence type="ECO:0000256" key="6">
    <source>
        <dbReference type="ARBA" id="ARBA00023136"/>
    </source>
</evidence>
<dbReference type="InterPro" id="IPR000515">
    <property type="entry name" value="MetI-like"/>
</dbReference>
<keyword evidence="2 7" id="KW-0813">Transport</keyword>
<dbReference type="OrthoDB" id="9786413at2"/>
<feature type="transmembrane region" description="Helical" evidence="7">
    <location>
        <begin position="154"/>
        <end position="181"/>
    </location>
</feature>
<dbReference type="RefSeq" id="WP_153729753.1">
    <property type="nucleotide sequence ID" value="NZ_WJNH01000013.1"/>
</dbReference>
<accession>A0A6G1XAF5</accession>
<comment type="similarity">
    <text evidence="7">Belongs to the binding-protein-dependent transport system permease family.</text>
</comment>
<dbReference type="PANTHER" id="PTHR30193">
    <property type="entry name" value="ABC TRANSPORTER PERMEASE PROTEIN"/>
    <property type="match status" value="1"/>
</dbReference>
<evidence type="ECO:0000256" key="5">
    <source>
        <dbReference type="ARBA" id="ARBA00022989"/>
    </source>
</evidence>
<evidence type="ECO:0000256" key="2">
    <source>
        <dbReference type="ARBA" id="ARBA00022448"/>
    </source>
</evidence>
<protein>
    <submittedName>
        <fullName evidence="9">ABC transporter permease subunit</fullName>
    </submittedName>
</protein>
<feature type="transmembrane region" description="Helical" evidence="7">
    <location>
        <begin position="9"/>
        <end position="35"/>
    </location>
</feature>
<comment type="subcellular location">
    <subcellularLocation>
        <location evidence="1 7">Cell membrane</location>
        <topology evidence="1 7">Multi-pass membrane protein</topology>
    </subcellularLocation>
</comment>
<keyword evidence="4 7" id="KW-0812">Transmembrane</keyword>
<feature type="domain" description="ABC transmembrane type-1" evidence="8">
    <location>
        <begin position="69"/>
        <end position="280"/>
    </location>
</feature>
<dbReference type="Proteomes" id="UP000480185">
    <property type="component" value="Unassembled WGS sequence"/>
</dbReference>
<evidence type="ECO:0000259" key="8">
    <source>
        <dbReference type="PROSITE" id="PS50928"/>
    </source>
</evidence>
<evidence type="ECO:0000256" key="3">
    <source>
        <dbReference type="ARBA" id="ARBA00022475"/>
    </source>
</evidence>
<dbReference type="CDD" id="cd06261">
    <property type="entry name" value="TM_PBP2"/>
    <property type="match status" value="1"/>
</dbReference>
<evidence type="ECO:0000256" key="4">
    <source>
        <dbReference type="ARBA" id="ARBA00022692"/>
    </source>
</evidence>
<gene>
    <name evidence="9" type="ORF">GH754_16470</name>
</gene>
<dbReference type="AlphaFoldDB" id="A0A6G1XAF5"/>
<reference evidence="9 10" key="1">
    <citation type="submission" date="2019-11" db="EMBL/GenBank/DDBJ databases">
        <authorList>
            <person name="Li J."/>
        </authorList>
    </citation>
    <scope>NUCLEOTIDE SEQUENCE [LARGE SCALE GENOMIC DNA]</scope>
    <source>
        <strain evidence="9 10">J4</strain>
    </source>
</reference>
<evidence type="ECO:0000256" key="1">
    <source>
        <dbReference type="ARBA" id="ARBA00004651"/>
    </source>
</evidence>
<comment type="caution">
    <text evidence="9">The sequence shown here is derived from an EMBL/GenBank/DDBJ whole genome shotgun (WGS) entry which is preliminary data.</text>
</comment>
<keyword evidence="10" id="KW-1185">Reference proteome</keyword>
<feature type="transmembrane region" description="Helical" evidence="7">
    <location>
        <begin position="202"/>
        <end position="221"/>
    </location>
</feature>